<feature type="transmembrane region" description="Helical" evidence="7">
    <location>
        <begin position="32"/>
        <end position="52"/>
    </location>
</feature>
<feature type="transmembrane region" description="Helical" evidence="7">
    <location>
        <begin position="200"/>
        <end position="219"/>
    </location>
</feature>
<dbReference type="InterPro" id="IPR004776">
    <property type="entry name" value="Mem_transp_PIN-like"/>
</dbReference>
<keyword evidence="5 7" id="KW-1133">Transmembrane helix</keyword>
<dbReference type="RefSeq" id="WP_303542297.1">
    <property type="nucleotide sequence ID" value="NZ_JAUOTP010000004.1"/>
</dbReference>
<evidence type="ECO:0000256" key="6">
    <source>
        <dbReference type="ARBA" id="ARBA00023136"/>
    </source>
</evidence>
<evidence type="ECO:0000256" key="7">
    <source>
        <dbReference type="SAM" id="Phobius"/>
    </source>
</evidence>
<dbReference type="Pfam" id="PF03547">
    <property type="entry name" value="Mem_trans"/>
    <property type="match status" value="2"/>
</dbReference>
<dbReference type="EMBL" id="JAUOTP010000004">
    <property type="protein sequence ID" value="MDO6414796.1"/>
    <property type="molecule type" value="Genomic_DNA"/>
</dbReference>
<evidence type="ECO:0000256" key="1">
    <source>
        <dbReference type="ARBA" id="ARBA00004141"/>
    </source>
</evidence>
<keyword evidence="2" id="KW-0813">Transport</keyword>
<keyword evidence="4 7" id="KW-0812">Transmembrane</keyword>
<comment type="subcellular location">
    <subcellularLocation>
        <location evidence="1">Membrane</location>
        <topology evidence="1">Multi-pass membrane protein</topology>
    </subcellularLocation>
</comment>
<feature type="transmembrane region" description="Helical" evidence="7">
    <location>
        <begin position="265"/>
        <end position="287"/>
    </location>
</feature>
<gene>
    <name evidence="8" type="ORF">Q4F19_10435</name>
</gene>
<accession>A0ABT8Y8Y9</accession>
<dbReference type="PANTHER" id="PTHR36838:SF3">
    <property type="entry name" value="TRANSPORTER AUXIN EFFLUX CARRIER EC FAMILY"/>
    <property type="match status" value="1"/>
</dbReference>
<evidence type="ECO:0000256" key="3">
    <source>
        <dbReference type="ARBA" id="ARBA00022475"/>
    </source>
</evidence>
<evidence type="ECO:0000256" key="2">
    <source>
        <dbReference type="ARBA" id="ARBA00022448"/>
    </source>
</evidence>
<keyword evidence="9" id="KW-1185">Reference proteome</keyword>
<evidence type="ECO:0000256" key="4">
    <source>
        <dbReference type="ARBA" id="ARBA00022692"/>
    </source>
</evidence>
<protein>
    <submittedName>
        <fullName evidence="8">AEC family transporter</fullName>
    </submittedName>
</protein>
<proteinExistence type="predicted"/>
<evidence type="ECO:0000313" key="9">
    <source>
        <dbReference type="Proteomes" id="UP001169764"/>
    </source>
</evidence>
<keyword evidence="6 7" id="KW-0472">Membrane</keyword>
<name>A0ABT8Y8Y9_9SPHN</name>
<evidence type="ECO:0000313" key="8">
    <source>
        <dbReference type="EMBL" id="MDO6414796.1"/>
    </source>
</evidence>
<dbReference type="PANTHER" id="PTHR36838">
    <property type="entry name" value="AUXIN EFFLUX CARRIER FAMILY PROTEIN"/>
    <property type="match status" value="1"/>
</dbReference>
<keyword evidence="3" id="KW-1003">Cell membrane</keyword>
<evidence type="ECO:0000256" key="5">
    <source>
        <dbReference type="ARBA" id="ARBA00022989"/>
    </source>
</evidence>
<comment type="caution">
    <text evidence="8">The sequence shown here is derived from an EMBL/GenBank/DDBJ whole genome shotgun (WGS) entry which is preliminary data.</text>
</comment>
<feature type="transmembrane region" description="Helical" evidence="7">
    <location>
        <begin position="231"/>
        <end position="253"/>
    </location>
</feature>
<feature type="transmembrane region" description="Helical" evidence="7">
    <location>
        <begin position="64"/>
        <end position="83"/>
    </location>
</feature>
<reference evidence="8" key="1">
    <citation type="submission" date="2023-07" db="EMBL/GenBank/DDBJ databases">
        <authorList>
            <person name="Kim M."/>
        </authorList>
    </citation>
    <scope>NUCLEOTIDE SEQUENCE</scope>
    <source>
        <strain evidence="8">BIUV-7</strain>
    </source>
</reference>
<dbReference type="Proteomes" id="UP001169764">
    <property type="component" value="Unassembled WGS sequence"/>
</dbReference>
<sequence length="320" mass="33113">MLTISAAILPVFALIAAGFGFGRWKRVGRDGIAMLNDFTVSLALPALLFRALAEGDYAEMNRPAFLLIFTLGLVLTFGAGLLLPPPRNADHPLVDRSLTALTASYPNAGFIGLPMLQGLLGSVGLAAGVIVAILTVSLQFAFSLLLVEIGLASGGGFRESLMKVLRALSRNPLVLSPIAGGLWAATGVPLPAMAARFIDLLAAAASPCALVTIGAFLAIRPTAPREPTPLLLPVLLIKLVAQPAVMAAGVFWLAPALGLPLPYPWAVSAVLLAALPTGTGPFMLAELYGRDAALASRAILLSTILGTIGVMLLAFLLVPQ</sequence>
<feature type="transmembrane region" description="Helical" evidence="7">
    <location>
        <begin position="173"/>
        <end position="194"/>
    </location>
</feature>
<organism evidence="8 9">
    <name type="scientific">Sphingomonas natans</name>
    <dbReference type="NCBI Taxonomy" id="3063330"/>
    <lineage>
        <taxon>Bacteria</taxon>
        <taxon>Pseudomonadati</taxon>
        <taxon>Pseudomonadota</taxon>
        <taxon>Alphaproteobacteria</taxon>
        <taxon>Sphingomonadales</taxon>
        <taxon>Sphingomonadaceae</taxon>
        <taxon>Sphingomonas</taxon>
    </lineage>
</organism>
<feature type="transmembrane region" description="Helical" evidence="7">
    <location>
        <begin position="299"/>
        <end position="318"/>
    </location>
</feature>
<feature type="transmembrane region" description="Helical" evidence="7">
    <location>
        <begin position="123"/>
        <end position="152"/>
    </location>
</feature>